<keyword evidence="8 10" id="KW-0333">Golgi apparatus</keyword>
<reference evidence="11 12" key="1">
    <citation type="journal article" date="2007" name="Science">
        <title>Sea anemone genome reveals ancestral eumetazoan gene repertoire and genomic organization.</title>
        <authorList>
            <person name="Putnam N.H."/>
            <person name="Srivastava M."/>
            <person name="Hellsten U."/>
            <person name="Dirks B."/>
            <person name="Chapman J."/>
            <person name="Salamov A."/>
            <person name="Terry A."/>
            <person name="Shapiro H."/>
            <person name="Lindquist E."/>
            <person name="Kapitonov V.V."/>
            <person name="Jurka J."/>
            <person name="Genikhovich G."/>
            <person name="Grigoriev I.V."/>
            <person name="Lucas S.M."/>
            <person name="Steele R.E."/>
            <person name="Finnerty J.R."/>
            <person name="Technau U."/>
            <person name="Martindale M.Q."/>
            <person name="Rokhsar D.S."/>
        </authorList>
    </citation>
    <scope>NUCLEOTIDE SEQUENCE [LARGE SCALE GENOMIC DNA]</scope>
    <source>
        <strain evidence="12">CH2 X CH6</strain>
    </source>
</reference>
<name>A7RJH0_NEMVE</name>
<dbReference type="PhylomeDB" id="A7RJH0"/>
<dbReference type="GO" id="GO:0016758">
    <property type="term" value="F:hexosyltransferase activity"/>
    <property type="evidence" value="ECO:0007669"/>
    <property type="project" value="InterPro"/>
</dbReference>
<dbReference type="OMA" id="ANINHIH"/>
<dbReference type="GO" id="GO:0006493">
    <property type="term" value="P:protein O-linked glycosylation"/>
    <property type="evidence" value="ECO:0000318"/>
    <property type="project" value="GO_Central"/>
</dbReference>
<dbReference type="OrthoDB" id="5988573at2759"/>
<evidence type="ECO:0000256" key="8">
    <source>
        <dbReference type="ARBA" id="ARBA00023034"/>
    </source>
</evidence>
<comment type="similarity">
    <text evidence="2 10">Belongs to the glycosyltransferase 31 family.</text>
</comment>
<evidence type="ECO:0000256" key="4">
    <source>
        <dbReference type="ARBA" id="ARBA00022679"/>
    </source>
</evidence>
<dbReference type="Pfam" id="PF01762">
    <property type="entry name" value="Galactosyl_T"/>
    <property type="match status" value="1"/>
</dbReference>
<dbReference type="KEGG" id="nve:5520610"/>
<keyword evidence="4" id="KW-0808">Transferase</keyword>
<keyword evidence="3 10" id="KW-0328">Glycosyltransferase</keyword>
<evidence type="ECO:0000313" key="12">
    <source>
        <dbReference type="Proteomes" id="UP000001593"/>
    </source>
</evidence>
<dbReference type="InParanoid" id="A7RJH0"/>
<evidence type="ECO:0000256" key="2">
    <source>
        <dbReference type="ARBA" id="ARBA00008661"/>
    </source>
</evidence>
<keyword evidence="7" id="KW-1133">Transmembrane helix</keyword>
<keyword evidence="9" id="KW-0472">Membrane</keyword>
<organism evidence="11 12">
    <name type="scientific">Nematostella vectensis</name>
    <name type="common">Starlet sea anemone</name>
    <dbReference type="NCBI Taxonomy" id="45351"/>
    <lineage>
        <taxon>Eukaryota</taxon>
        <taxon>Metazoa</taxon>
        <taxon>Cnidaria</taxon>
        <taxon>Anthozoa</taxon>
        <taxon>Hexacorallia</taxon>
        <taxon>Actiniaria</taxon>
        <taxon>Edwardsiidae</taxon>
        <taxon>Nematostella</taxon>
    </lineage>
</organism>
<dbReference type="AlphaFoldDB" id="A7RJH0"/>
<dbReference type="HOGENOM" id="CLU_036849_6_1_1"/>
<dbReference type="EMBL" id="DS469514">
    <property type="protein sequence ID" value="EDO48262.1"/>
    <property type="molecule type" value="Genomic_DNA"/>
</dbReference>
<proteinExistence type="inferred from homology"/>
<dbReference type="EC" id="2.4.1.-" evidence="10"/>
<dbReference type="eggNOG" id="KOG2287">
    <property type="taxonomic scope" value="Eukaryota"/>
</dbReference>
<accession>A7RJH0</accession>
<evidence type="ECO:0000256" key="6">
    <source>
        <dbReference type="ARBA" id="ARBA00022968"/>
    </source>
</evidence>
<keyword evidence="6" id="KW-0735">Signal-anchor</keyword>
<dbReference type="PANTHER" id="PTHR11214:SF376">
    <property type="entry name" value="HEXOSYLTRANSFERASE"/>
    <property type="match status" value="1"/>
</dbReference>
<keyword evidence="5" id="KW-0812">Transmembrane</keyword>
<evidence type="ECO:0000256" key="1">
    <source>
        <dbReference type="ARBA" id="ARBA00004323"/>
    </source>
</evidence>
<dbReference type="FunFam" id="3.90.550.50:FF:000075">
    <property type="entry name" value="Hexosyltransferase"/>
    <property type="match status" value="1"/>
</dbReference>
<evidence type="ECO:0000256" key="7">
    <source>
        <dbReference type="ARBA" id="ARBA00022989"/>
    </source>
</evidence>
<evidence type="ECO:0000256" key="3">
    <source>
        <dbReference type="ARBA" id="ARBA00022676"/>
    </source>
</evidence>
<comment type="subcellular location">
    <subcellularLocation>
        <location evidence="1 10">Golgi apparatus membrane</location>
        <topology evidence="1 10">Single-pass type II membrane protein</topology>
    </subcellularLocation>
</comment>
<gene>
    <name evidence="11" type="ORF">NEMVEDRAFT_v1g178738</name>
</gene>
<dbReference type="InterPro" id="IPR002659">
    <property type="entry name" value="Glyco_trans_31"/>
</dbReference>
<dbReference type="PANTHER" id="PTHR11214">
    <property type="entry name" value="BETA-1,3-N-ACETYLGLUCOSAMINYLTRANSFERASE"/>
    <property type="match status" value="1"/>
</dbReference>
<sequence length="267" mass="30625">MDGHYFLLVIVTSTPSARARRDLIRSTWGDANNTDITVRWKLVFNLGQSSSNEINSQVVTEASLFNDVFMGEFTDTYMNLVLKVFAAFSWANKIDCDYILKADEDVYINLPQLVTWLKRPGVPDSLYGGALAKNTGVYRYPWHKHFISYKTYKSDKLHTYCRGPFYILSHNVLSSIIQREVFRDVFPIEDAYVGLLVKRLGVEPLQLPGCVWERERNLGTVLCDLLSFVCFGDSLSAANINHIHKKYLELEKINRTVAMKICHLNQL</sequence>
<evidence type="ECO:0000313" key="11">
    <source>
        <dbReference type="EMBL" id="EDO48262.1"/>
    </source>
</evidence>
<dbReference type="Proteomes" id="UP000001593">
    <property type="component" value="Unassembled WGS sequence"/>
</dbReference>
<keyword evidence="12" id="KW-1185">Reference proteome</keyword>
<evidence type="ECO:0000256" key="5">
    <source>
        <dbReference type="ARBA" id="ARBA00022692"/>
    </source>
</evidence>
<dbReference type="GO" id="GO:0016757">
    <property type="term" value="F:glycosyltransferase activity"/>
    <property type="evidence" value="ECO:0000318"/>
    <property type="project" value="GO_Central"/>
</dbReference>
<evidence type="ECO:0000256" key="9">
    <source>
        <dbReference type="ARBA" id="ARBA00023136"/>
    </source>
</evidence>
<dbReference type="GO" id="GO:0000139">
    <property type="term" value="C:Golgi membrane"/>
    <property type="evidence" value="ECO:0000318"/>
    <property type="project" value="GO_Central"/>
</dbReference>
<dbReference type="Gene3D" id="3.90.550.50">
    <property type="match status" value="1"/>
</dbReference>
<protein>
    <recommendedName>
        <fullName evidence="10">Hexosyltransferase</fullName>
        <ecNumber evidence="10">2.4.1.-</ecNumber>
    </recommendedName>
</protein>
<evidence type="ECO:0000256" key="10">
    <source>
        <dbReference type="RuleBase" id="RU363063"/>
    </source>
</evidence>